<evidence type="ECO:0000313" key="2">
    <source>
        <dbReference type="EMBL" id="MFD2967039.1"/>
    </source>
</evidence>
<keyword evidence="1" id="KW-0732">Signal</keyword>
<organism evidence="2 3">
    <name type="scientific">Sphingobacterium bambusae</name>
    <dbReference type="NCBI Taxonomy" id="662858"/>
    <lineage>
        <taxon>Bacteria</taxon>
        <taxon>Pseudomonadati</taxon>
        <taxon>Bacteroidota</taxon>
        <taxon>Sphingobacteriia</taxon>
        <taxon>Sphingobacteriales</taxon>
        <taxon>Sphingobacteriaceae</taxon>
        <taxon>Sphingobacterium</taxon>
    </lineage>
</organism>
<evidence type="ECO:0000313" key="3">
    <source>
        <dbReference type="Proteomes" id="UP001597525"/>
    </source>
</evidence>
<evidence type="ECO:0000256" key="1">
    <source>
        <dbReference type="SAM" id="SignalP"/>
    </source>
</evidence>
<keyword evidence="3" id="KW-1185">Reference proteome</keyword>
<name>A0ABW6BEY2_9SPHI</name>
<accession>A0ABW6BEY2</accession>
<protein>
    <submittedName>
        <fullName evidence="2">FAD-dependent oxidoreductase</fullName>
    </submittedName>
</protein>
<feature type="signal peptide" evidence="1">
    <location>
        <begin position="1"/>
        <end position="21"/>
    </location>
</feature>
<comment type="caution">
    <text evidence="2">The sequence shown here is derived from an EMBL/GenBank/DDBJ whole genome shotgun (WGS) entry which is preliminary data.</text>
</comment>
<gene>
    <name evidence="2" type="ORF">ACFS7Y_06560</name>
</gene>
<reference evidence="3" key="1">
    <citation type="journal article" date="2019" name="Int. J. Syst. Evol. Microbiol.">
        <title>The Global Catalogue of Microorganisms (GCM) 10K type strain sequencing project: providing services to taxonomists for standard genome sequencing and annotation.</title>
        <authorList>
            <consortium name="The Broad Institute Genomics Platform"/>
            <consortium name="The Broad Institute Genome Sequencing Center for Infectious Disease"/>
            <person name="Wu L."/>
            <person name="Ma J."/>
        </authorList>
    </citation>
    <scope>NUCLEOTIDE SEQUENCE [LARGE SCALE GENOMIC DNA]</scope>
    <source>
        <strain evidence="3">KCTC 22814</strain>
    </source>
</reference>
<proteinExistence type="predicted"/>
<dbReference type="Proteomes" id="UP001597525">
    <property type="component" value="Unassembled WGS sequence"/>
</dbReference>
<sequence length="427" mass="47835">MKYIYALLYLFVLAATQEAAAQKNKKPQVLVYGSDILAYTAALQSVQSGVPTLWVADVDTLVPEFSTRAVRIDEPRDLDGGLWLHLLMDMALSKKRDDSLASVVKLDMNPRLFLNAMERSLTKYPDLQIIRKQKLHALKYDGKTWAVQLDNKQKYNVRCIIDASAGQRLGAIAGIGGKDISDVPALTSLHEASLETLRTLVAAGSVDQETYGISLAQLLQGEQNGFFSLAEVKAFLDSTPADAARRSALGQALGATAAYLAFFKTDAAKIDVRKLQSELMTYGMRIMPYADVKIDDPHYYALQRFGLSAIFPLQGHDGQFLLEREETISLQSIQPVFQRLYSRSQLWFADNKGDLLKWDDFLSLLRFVGLRGEEVDRQVEKDWTTKLKFAGHFDRAAYVSRYQFAVVLDLYASPYVKAVSQEGMFIN</sequence>
<dbReference type="RefSeq" id="WP_320182735.1">
    <property type="nucleotide sequence ID" value="NZ_CP138332.1"/>
</dbReference>
<dbReference type="EMBL" id="JBHUPB010000004">
    <property type="protein sequence ID" value="MFD2967039.1"/>
    <property type="molecule type" value="Genomic_DNA"/>
</dbReference>
<feature type="chain" id="PRO_5046205202" evidence="1">
    <location>
        <begin position="22"/>
        <end position="427"/>
    </location>
</feature>